<evidence type="ECO:0000256" key="1">
    <source>
        <dbReference type="SAM" id="Phobius"/>
    </source>
</evidence>
<proteinExistence type="predicted"/>
<evidence type="ECO:0000313" key="3">
    <source>
        <dbReference type="Proteomes" id="UP000479756"/>
    </source>
</evidence>
<keyword evidence="1" id="KW-0812">Transmembrane</keyword>
<dbReference type="EMBL" id="JAAGWZ010000001">
    <property type="protein sequence ID" value="NEM90313.1"/>
    <property type="molecule type" value="Genomic_DNA"/>
</dbReference>
<dbReference type="Proteomes" id="UP000479756">
    <property type="component" value="Unassembled WGS sequence"/>
</dbReference>
<gene>
    <name evidence="2" type="ORF">G3T37_02970</name>
</gene>
<feature type="transmembrane region" description="Helical" evidence="1">
    <location>
        <begin position="31"/>
        <end position="56"/>
    </location>
</feature>
<comment type="caution">
    <text evidence="2">The sequence shown here is derived from an EMBL/GenBank/DDBJ whole genome shotgun (WGS) entry which is preliminary data.</text>
</comment>
<reference evidence="2 3" key="1">
    <citation type="journal article" date="2014" name="Int. J. Syst. Evol. Microbiol.">
        <title>Description of Galbitalea soli gen. nov., sp. nov., and Frondihabitans sucicola sp. nov.</title>
        <authorList>
            <person name="Kim S.J."/>
            <person name="Lim J.M."/>
            <person name="Ahn J.H."/>
            <person name="Weon H.Y."/>
            <person name="Hamada M."/>
            <person name="Suzuki K."/>
            <person name="Ahn T.Y."/>
            <person name="Kwon S.W."/>
        </authorList>
    </citation>
    <scope>NUCLEOTIDE SEQUENCE [LARGE SCALE GENOMIC DNA]</scope>
    <source>
        <strain evidence="2 3">NBRC 108727</strain>
    </source>
</reference>
<organism evidence="2 3">
    <name type="scientific">Galbitalea soli</name>
    <dbReference type="NCBI Taxonomy" id="1268042"/>
    <lineage>
        <taxon>Bacteria</taxon>
        <taxon>Bacillati</taxon>
        <taxon>Actinomycetota</taxon>
        <taxon>Actinomycetes</taxon>
        <taxon>Micrococcales</taxon>
        <taxon>Microbacteriaceae</taxon>
        <taxon>Galbitalea</taxon>
    </lineage>
</organism>
<accession>A0A7C9PLJ8</accession>
<sequence length="57" mass="5703">MSNVTISRTVADFAVSPSPELTAGQARVRGWGIAIAASLGLWGAVIAGIIAAVHALS</sequence>
<name>A0A7C9PLJ8_9MICO</name>
<keyword evidence="1" id="KW-0472">Membrane</keyword>
<protein>
    <submittedName>
        <fullName evidence="2">Uncharacterized protein</fullName>
    </submittedName>
</protein>
<dbReference type="RefSeq" id="WP_163471978.1">
    <property type="nucleotide sequence ID" value="NZ_JAAGWZ010000001.1"/>
</dbReference>
<keyword evidence="3" id="KW-1185">Reference proteome</keyword>
<evidence type="ECO:0000313" key="2">
    <source>
        <dbReference type="EMBL" id="NEM90313.1"/>
    </source>
</evidence>
<keyword evidence="1" id="KW-1133">Transmembrane helix</keyword>
<dbReference type="AlphaFoldDB" id="A0A7C9PLJ8"/>